<dbReference type="EMBL" id="SLZW01000011">
    <property type="protein sequence ID" value="TCS60358.1"/>
    <property type="molecule type" value="Genomic_DNA"/>
</dbReference>
<gene>
    <name evidence="1" type="ORF">EDD55_11159</name>
</gene>
<dbReference type="AlphaFoldDB" id="A0A4R3J3G5"/>
<organism evidence="1 2">
    <name type="scientific">Varunaivibrio sulfuroxidans</name>
    <dbReference type="NCBI Taxonomy" id="1773489"/>
    <lineage>
        <taxon>Bacteria</taxon>
        <taxon>Pseudomonadati</taxon>
        <taxon>Pseudomonadota</taxon>
        <taxon>Alphaproteobacteria</taxon>
        <taxon>Rhodospirillales</taxon>
        <taxon>Magnetovibrionaceae</taxon>
        <taxon>Varunaivibrio</taxon>
    </lineage>
</organism>
<proteinExistence type="predicted"/>
<reference evidence="1 2" key="1">
    <citation type="submission" date="2019-03" db="EMBL/GenBank/DDBJ databases">
        <title>Genomic Encyclopedia of Type Strains, Phase IV (KMG-IV): sequencing the most valuable type-strain genomes for metagenomic binning, comparative biology and taxonomic classification.</title>
        <authorList>
            <person name="Goeker M."/>
        </authorList>
    </citation>
    <scope>NUCLEOTIDE SEQUENCE [LARGE SCALE GENOMIC DNA]</scope>
    <source>
        <strain evidence="1 2">DSM 101688</strain>
    </source>
</reference>
<sequence>MAQRYFSQGKTIAFRTSRSAADRDATTESPGLSHLSFSRLPASRVPTRTFVLSLIDEAYPGEVRRETIAAPDEACALVRARHIFARAHILQIKPVAAPAAASKTATRAALARQPIARFIGGEFKAFDCTDEVTLFDLSHAE</sequence>
<evidence type="ECO:0000313" key="1">
    <source>
        <dbReference type="EMBL" id="TCS60358.1"/>
    </source>
</evidence>
<name>A0A4R3J3G5_9PROT</name>
<accession>A0A4R3J3G5</accession>
<dbReference type="RefSeq" id="WP_132940056.1">
    <property type="nucleotide sequence ID" value="NZ_CP119676.1"/>
</dbReference>
<comment type="caution">
    <text evidence="1">The sequence shown here is derived from an EMBL/GenBank/DDBJ whole genome shotgun (WGS) entry which is preliminary data.</text>
</comment>
<protein>
    <submittedName>
        <fullName evidence="1">Uncharacterized protein</fullName>
    </submittedName>
</protein>
<evidence type="ECO:0000313" key="2">
    <source>
        <dbReference type="Proteomes" id="UP000295304"/>
    </source>
</evidence>
<keyword evidence="2" id="KW-1185">Reference proteome</keyword>
<dbReference type="Proteomes" id="UP000295304">
    <property type="component" value="Unassembled WGS sequence"/>
</dbReference>